<gene>
    <name evidence="2" type="ORF">Pcinc_028603</name>
</gene>
<dbReference type="Proteomes" id="UP001286313">
    <property type="component" value="Unassembled WGS sequence"/>
</dbReference>
<evidence type="ECO:0000256" key="1">
    <source>
        <dbReference type="SAM" id="MobiDB-lite"/>
    </source>
</evidence>
<dbReference type="EMBL" id="JAWQEG010003519">
    <property type="protein sequence ID" value="KAK3865812.1"/>
    <property type="molecule type" value="Genomic_DNA"/>
</dbReference>
<evidence type="ECO:0000313" key="2">
    <source>
        <dbReference type="EMBL" id="KAK3865812.1"/>
    </source>
</evidence>
<feature type="region of interest" description="Disordered" evidence="1">
    <location>
        <begin position="13"/>
        <end position="45"/>
    </location>
</feature>
<comment type="caution">
    <text evidence="2">The sequence shown here is derived from an EMBL/GenBank/DDBJ whole genome shotgun (WGS) entry which is preliminary data.</text>
</comment>
<dbReference type="AlphaFoldDB" id="A0AAE1F216"/>
<feature type="compositionally biased region" description="Low complexity" evidence="1">
    <location>
        <begin position="13"/>
        <end position="25"/>
    </location>
</feature>
<sequence>MLWEVEERWRCSRPTSGPLLLTSSSCRGHEPSPRQHTPLPHPTPSSLNSTLASGWFPVPLLYDCDSICPSLPQWFLMHLPSELCVL</sequence>
<reference evidence="2" key="1">
    <citation type="submission" date="2023-10" db="EMBL/GenBank/DDBJ databases">
        <title>Genome assemblies of two species of porcelain crab, Petrolisthes cinctipes and Petrolisthes manimaculis (Anomura: Porcellanidae).</title>
        <authorList>
            <person name="Angst P."/>
        </authorList>
    </citation>
    <scope>NUCLEOTIDE SEQUENCE</scope>
    <source>
        <strain evidence="2">PB745_01</strain>
        <tissue evidence="2">Gill</tissue>
    </source>
</reference>
<protein>
    <submittedName>
        <fullName evidence="2">Uncharacterized protein</fullName>
    </submittedName>
</protein>
<name>A0AAE1F216_PETCI</name>
<keyword evidence="3" id="KW-1185">Reference proteome</keyword>
<accession>A0AAE1F216</accession>
<organism evidence="2 3">
    <name type="scientific">Petrolisthes cinctipes</name>
    <name type="common">Flat porcelain crab</name>
    <dbReference type="NCBI Taxonomy" id="88211"/>
    <lineage>
        <taxon>Eukaryota</taxon>
        <taxon>Metazoa</taxon>
        <taxon>Ecdysozoa</taxon>
        <taxon>Arthropoda</taxon>
        <taxon>Crustacea</taxon>
        <taxon>Multicrustacea</taxon>
        <taxon>Malacostraca</taxon>
        <taxon>Eumalacostraca</taxon>
        <taxon>Eucarida</taxon>
        <taxon>Decapoda</taxon>
        <taxon>Pleocyemata</taxon>
        <taxon>Anomura</taxon>
        <taxon>Galatheoidea</taxon>
        <taxon>Porcellanidae</taxon>
        <taxon>Petrolisthes</taxon>
    </lineage>
</organism>
<evidence type="ECO:0000313" key="3">
    <source>
        <dbReference type="Proteomes" id="UP001286313"/>
    </source>
</evidence>
<proteinExistence type="predicted"/>